<protein>
    <submittedName>
        <fullName evidence="1">DUF3443 domain-containing protein</fullName>
    </submittedName>
</protein>
<dbReference type="Proteomes" id="UP001629235">
    <property type="component" value="Unassembled WGS sequence"/>
</dbReference>
<accession>A0ACC7NEG8</accession>
<reference evidence="1 2" key="1">
    <citation type="journal article" date="2024" name="Chem. Sci.">
        <title>Discovery of megapolipeptins by genome mining of a Burkholderiales bacteria collection.</title>
        <authorList>
            <person name="Paulo B.S."/>
            <person name="Recchia M.J.J."/>
            <person name="Lee S."/>
            <person name="Fergusson C.H."/>
            <person name="Romanowski S.B."/>
            <person name="Hernandez A."/>
            <person name="Krull N."/>
            <person name="Liu D.Y."/>
            <person name="Cavanagh H."/>
            <person name="Bos A."/>
            <person name="Gray C.A."/>
            <person name="Murphy B.T."/>
            <person name="Linington R.G."/>
            <person name="Eustaquio A.S."/>
        </authorList>
    </citation>
    <scope>NUCLEOTIDE SEQUENCE [LARGE SCALE GENOMIC DNA]</scope>
    <source>
        <strain evidence="1 2">RL18-126-BIB-B</strain>
    </source>
</reference>
<organism evidence="1 2">
    <name type="scientific">Paraburkholderia rhynchosiae</name>
    <dbReference type="NCBI Taxonomy" id="487049"/>
    <lineage>
        <taxon>Bacteria</taxon>
        <taxon>Pseudomonadati</taxon>
        <taxon>Pseudomonadota</taxon>
        <taxon>Betaproteobacteria</taxon>
        <taxon>Burkholderiales</taxon>
        <taxon>Burkholderiaceae</taxon>
        <taxon>Paraburkholderia</taxon>
    </lineage>
</organism>
<sequence length="382" mass="39157">PSRPANSSNTPTPTPTTNTAPITVERFTTYVNIPYVSVTICIPGSQGASQCAKIDHMQVDTGSTGVRVLASALGSAFAGSLPAQSGATDDPTGNAPIAECAQFNSGYTWGSIKRADVTIGSKVAGNLPIQVIADGKYSTPSACGSRGGVNLNTVAGMGANGVVGISPARRDYAAAATSVLPAAYYYCASATSCTSTRVPLDTQVMNPVANFTSDNNGTIIRLPALPAAGQASASGELVFGIGTQSNNALPSNANILALSQDGYFTTTYKGSAYLSAIDSGSNANYFPDYTVPYLGDWFVPTATLNLSAILTGVSSGSTPVTVPFSLANGVSLLASQYAAYDSLGSPMYSTFLWGLPFFYGRSVYTALTNSTIGTQTGPFIAF</sequence>
<feature type="non-terminal residue" evidence="1">
    <location>
        <position position="1"/>
    </location>
</feature>
<evidence type="ECO:0000313" key="1">
    <source>
        <dbReference type="EMBL" id="MFM0104171.1"/>
    </source>
</evidence>
<keyword evidence="2" id="KW-1185">Reference proteome</keyword>
<evidence type="ECO:0000313" key="2">
    <source>
        <dbReference type="Proteomes" id="UP001629235"/>
    </source>
</evidence>
<comment type="caution">
    <text evidence="1">The sequence shown here is derived from an EMBL/GenBank/DDBJ whole genome shotgun (WGS) entry which is preliminary data.</text>
</comment>
<dbReference type="EMBL" id="JAQQDW010000018">
    <property type="protein sequence ID" value="MFM0104171.1"/>
    <property type="molecule type" value="Genomic_DNA"/>
</dbReference>
<gene>
    <name evidence="1" type="ORF">PQR01_11950</name>
</gene>
<proteinExistence type="predicted"/>
<name>A0ACC7NEG8_9BURK</name>